<feature type="transmembrane region" description="Helical" evidence="1">
    <location>
        <begin position="264"/>
        <end position="291"/>
    </location>
</feature>
<dbReference type="AlphaFoldDB" id="A0A161S576"/>
<dbReference type="Proteomes" id="UP000076630">
    <property type="component" value="Unassembled WGS sequence"/>
</dbReference>
<reference evidence="2 3" key="1">
    <citation type="submission" date="2016-01" db="EMBL/GenBank/DDBJ databases">
        <title>Whole genome sequencing of Myroides marinus L41.</title>
        <authorList>
            <person name="Hong K.W."/>
        </authorList>
    </citation>
    <scope>NUCLEOTIDE SEQUENCE [LARGE SCALE GENOMIC DNA]</scope>
    <source>
        <strain evidence="2 3">L41</strain>
    </source>
</reference>
<evidence type="ECO:0000313" key="2">
    <source>
        <dbReference type="EMBL" id="KZE79909.1"/>
    </source>
</evidence>
<evidence type="ECO:0000256" key="1">
    <source>
        <dbReference type="SAM" id="Phobius"/>
    </source>
</evidence>
<evidence type="ECO:0000313" key="3">
    <source>
        <dbReference type="Proteomes" id="UP000076630"/>
    </source>
</evidence>
<proteinExistence type="predicted"/>
<organism evidence="2 3">
    <name type="scientific">Myroides marinus</name>
    <dbReference type="NCBI Taxonomy" id="703342"/>
    <lineage>
        <taxon>Bacteria</taxon>
        <taxon>Pseudomonadati</taxon>
        <taxon>Bacteroidota</taxon>
        <taxon>Flavobacteriia</taxon>
        <taxon>Flavobacteriales</taxon>
        <taxon>Flavobacteriaceae</taxon>
        <taxon>Myroides</taxon>
    </lineage>
</organism>
<comment type="caution">
    <text evidence="2">The sequence shown here is derived from an EMBL/GenBank/DDBJ whole genome shotgun (WGS) entry which is preliminary data.</text>
</comment>
<dbReference type="OrthoDB" id="10021195at2"/>
<keyword evidence="1" id="KW-0812">Transmembrane</keyword>
<keyword evidence="1" id="KW-1133">Transmembrane helix</keyword>
<accession>A0A161S576</accession>
<keyword evidence="3" id="KW-1185">Reference proteome</keyword>
<feature type="transmembrane region" description="Helical" evidence="1">
    <location>
        <begin position="165"/>
        <end position="184"/>
    </location>
</feature>
<feature type="transmembrane region" description="Helical" evidence="1">
    <location>
        <begin position="12"/>
        <end position="31"/>
    </location>
</feature>
<dbReference type="EMBL" id="LQNU01000058">
    <property type="protein sequence ID" value="KZE79909.1"/>
    <property type="molecule type" value="Genomic_DNA"/>
</dbReference>
<keyword evidence="1" id="KW-0472">Membrane</keyword>
<protein>
    <submittedName>
        <fullName evidence="2">Uncharacterized protein</fullName>
    </submittedName>
</protein>
<sequence length="367" mass="42424">MKLGDFNTLQKTVFALIIFILGVNIYYTFGVPKGYNTLNRNDIFDNIYTSGYYPIELGKYNIKLFDYTRSFSDLEEYQGIKHTLKIDIYDKGNKRIYSNEKIQLPTIQSKNNTEVYNLHFEQDTFDTYLIFYTPYIGSKYLAITDELGQEVIVDLNPLLIITSSYLLIPILIILACVAIFYRGTYEMFAALTIGLLINFFTKDMVWGSLLFLAILTVILRLRLSNYHYIVNTTLLICVGIGTFLGILCLIFIANDNSFSTQDILSIILMSLIVGGLAVSMVLGACSIWLYIKVFLYYPEQKINSITTSNYKSTKGRYASYYLDMIVNNNEHIKQIEVSYTSFQHLKRQEYYIISRYKTDGKGTYVFY</sequence>
<gene>
    <name evidence="2" type="ORF">AV926_10650</name>
</gene>
<dbReference type="RefSeq" id="WP_038984863.1">
    <property type="nucleotide sequence ID" value="NZ_JWJO01000008.1"/>
</dbReference>
<name>A0A161S576_9FLAO</name>
<feature type="transmembrane region" description="Helical" evidence="1">
    <location>
        <begin position="204"/>
        <end position="221"/>
    </location>
</feature>
<feature type="transmembrane region" description="Helical" evidence="1">
    <location>
        <begin position="228"/>
        <end position="252"/>
    </location>
</feature>